<feature type="signal peptide" evidence="2">
    <location>
        <begin position="1"/>
        <end position="23"/>
    </location>
</feature>
<name>A0A495E8W4_9FLAO</name>
<evidence type="ECO:0000313" key="3">
    <source>
        <dbReference type="EMBL" id="RKR12247.1"/>
    </source>
</evidence>
<sequence length="144" mass="16103">MNKSIVKVFLRTSLSLSFLSAVADRLGLWPRDISAWGNWKKFLDYTHTLTPYLPEFVISPLGYIVTILETFLSFSLLIGYKTEFNAKISGYLLLLFALAMTFTSSIKGALDYSVLTASAAAFALSLIPSKFLEIDTFLKKKVID</sequence>
<keyword evidence="1" id="KW-0472">Membrane</keyword>
<keyword evidence="4" id="KW-1185">Reference proteome</keyword>
<feature type="chain" id="PRO_5019746782" description="DoxX-like protein" evidence="2">
    <location>
        <begin position="24"/>
        <end position="144"/>
    </location>
</feature>
<evidence type="ECO:0000313" key="4">
    <source>
        <dbReference type="Proteomes" id="UP000269412"/>
    </source>
</evidence>
<dbReference type="OrthoDB" id="676158at2"/>
<keyword evidence="1" id="KW-1133">Transmembrane helix</keyword>
<dbReference type="AlphaFoldDB" id="A0A495E8W4"/>
<dbReference type="Proteomes" id="UP000269412">
    <property type="component" value="Unassembled WGS sequence"/>
</dbReference>
<proteinExistence type="predicted"/>
<evidence type="ECO:0000256" key="2">
    <source>
        <dbReference type="SAM" id="SignalP"/>
    </source>
</evidence>
<evidence type="ECO:0000256" key="1">
    <source>
        <dbReference type="SAM" id="Phobius"/>
    </source>
</evidence>
<organism evidence="3 4">
    <name type="scientific">Maribacter vaceletii</name>
    <dbReference type="NCBI Taxonomy" id="1206816"/>
    <lineage>
        <taxon>Bacteria</taxon>
        <taxon>Pseudomonadati</taxon>
        <taxon>Bacteroidota</taxon>
        <taxon>Flavobacteriia</taxon>
        <taxon>Flavobacteriales</taxon>
        <taxon>Flavobacteriaceae</taxon>
        <taxon>Maribacter</taxon>
    </lineage>
</organism>
<accession>A0A495E8W4</accession>
<feature type="transmembrane region" description="Helical" evidence="1">
    <location>
        <begin position="90"/>
        <end position="106"/>
    </location>
</feature>
<keyword evidence="1" id="KW-0812">Transmembrane</keyword>
<evidence type="ECO:0008006" key="5">
    <source>
        <dbReference type="Google" id="ProtNLM"/>
    </source>
</evidence>
<feature type="transmembrane region" description="Helical" evidence="1">
    <location>
        <begin position="56"/>
        <end position="78"/>
    </location>
</feature>
<protein>
    <recommendedName>
        <fullName evidence="5">DoxX-like protein</fullName>
    </recommendedName>
</protein>
<reference evidence="3 4" key="1">
    <citation type="submission" date="2018-10" db="EMBL/GenBank/DDBJ databases">
        <title>Genomic Encyclopedia of Archaeal and Bacterial Type Strains, Phase II (KMG-II): from individual species to whole genera.</title>
        <authorList>
            <person name="Goeker M."/>
        </authorList>
    </citation>
    <scope>NUCLEOTIDE SEQUENCE [LARGE SCALE GENOMIC DNA]</scope>
    <source>
        <strain evidence="3 4">DSM 25230</strain>
    </source>
</reference>
<dbReference type="EMBL" id="RBIQ01000009">
    <property type="protein sequence ID" value="RKR12247.1"/>
    <property type="molecule type" value="Genomic_DNA"/>
</dbReference>
<keyword evidence="2" id="KW-0732">Signal</keyword>
<gene>
    <name evidence="3" type="ORF">CLV91_2373</name>
</gene>
<comment type="caution">
    <text evidence="3">The sequence shown here is derived from an EMBL/GenBank/DDBJ whole genome shotgun (WGS) entry which is preliminary data.</text>
</comment>
<dbReference type="RefSeq" id="WP_121068135.1">
    <property type="nucleotide sequence ID" value="NZ_RBIQ01000009.1"/>
</dbReference>